<sequence length="242" mass="24089">MKMAGLKEAAAITTALAALGLLAGCGGGDGGSSGATPTPAPQPAAALAGFWTTAAGDAAALALESGEVWAIDTTGTAYKGQVSASGQSFSGTISGWQGTAKDTGSIQGSFVPKQSITATLRAPSIGTQNLQYQYVTGYDQPANMQAYAGSYRADSGAMLSISASGNVNGFVGTCGFSGTVTAAENGKNFFRFKLQYANAAACGYFSGKATEGIAAPVDAKTLYTAEVATDGSAGSPNRLVKQ</sequence>
<evidence type="ECO:0000313" key="2">
    <source>
        <dbReference type="EMBL" id="RCX11772.1"/>
    </source>
</evidence>
<proteinExistence type="predicted"/>
<dbReference type="RefSeq" id="WP_144686923.1">
    <property type="nucleotide sequence ID" value="NZ_QPJU01000001.1"/>
</dbReference>
<feature type="signal peptide" evidence="1">
    <location>
        <begin position="1"/>
        <end position="23"/>
    </location>
</feature>
<dbReference type="Proteomes" id="UP000252174">
    <property type="component" value="Unassembled WGS sequence"/>
</dbReference>
<keyword evidence="1" id="KW-0732">Signal</keyword>
<name>A0A369AQX5_9BURK</name>
<reference evidence="2 3" key="1">
    <citation type="submission" date="2018-07" db="EMBL/GenBank/DDBJ databases">
        <title>Genomic Encyclopedia of Type Strains, Phase IV (KMG-IV): sequencing the most valuable type-strain genomes for metagenomic binning, comparative biology and taxonomic classification.</title>
        <authorList>
            <person name="Goeker M."/>
        </authorList>
    </citation>
    <scope>NUCLEOTIDE SEQUENCE [LARGE SCALE GENOMIC DNA]</scope>
    <source>
        <strain evidence="2 3">DSM 100911</strain>
    </source>
</reference>
<protein>
    <recommendedName>
        <fullName evidence="4">Lipoprotein</fullName>
    </recommendedName>
</protein>
<keyword evidence="3" id="KW-1185">Reference proteome</keyword>
<feature type="chain" id="PRO_5016942647" description="Lipoprotein" evidence="1">
    <location>
        <begin position="24"/>
        <end position="242"/>
    </location>
</feature>
<dbReference type="EMBL" id="QPJU01000001">
    <property type="protein sequence ID" value="RCX11772.1"/>
    <property type="molecule type" value="Genomic_DNA"/>
</dbReference>
<evidence type="ECO:0008006" key="4">
    <source>
        <dbReference type="Google" id="ProtNLM"/>
    </source>
</evidence>
<evidence type="ECO:0000313" key="3">
    <source>
        <dbReference type="Proteomes" id="UP000252174"/>
    </source>
</evidence>
<accession>A0A369AQX5</accession>
<organism evidence="2 3">
    <name type="scientific">Extensimonas vulgaris</name>
    <dbReference type="NCBI Taxonomy" id="1031594"/>
    <lineage>
        <taxon>Bacteria</taxon>
        <taxon>Pseudomonadati</taxon>
        <taxon>Pseudomonadota</taxon>
        <taxon>Betaproteobacteria</taxon>
        <taxon>Burkholderiales</taxon>
        <taxon>Comamonadaceae</taxon>
        <taxon>Extensimonas</taxon>
    </lineage>
</organism>
<dbReference type="AlphaFoldDB" id="A0A369AQX5"/>
<comment type="caution">
    <text evidence="2">The sequence shown here is derived from an EMBL/GenBank/DDBJ whole genome shotgun (WGS) entry which is preliminary data.</text>
</comment>
<gene>
    <name evidence="2" type="ORF">DFR45_101301</name>
</gene>
<dbReference type="PROSITE" id="PS51257">
    <property type="entry name" value="PROKAR_LIPOPROTEIN"/>
    <property type="match status" value="1"/>
</dbReference>
<evidence type="ECO:0000256" key="1">
    <source>
        <dbReference type="SAM" id="SignalP"/>
    </source>
</evidence>